<keyword evidence="11" id="KW-1185">Reference proteome</keyword>
<dbReference type="EMBL" id="CP036278">
    <property type="protein sequence ID" value="QDU54773.1"/>
    <property type="molecule type" value="Genomic_DNA"/>
</dbReference>
<dbReference type="PANTHER" id="PTHR30012:SF0">
    <property type="entry name" value="TYPE II SECRETION SYSTEM PROTEIN F-RELATED"/>
    <property type="match status" value="1"/>
</dbReference>
<evidence type="ECO:0000256" key="3">
    <source>
        <dbReference type="ARBA" id="ARBA00022475"/>
    </source>
</evidence>
<dbReference type="InterPro" id="IPR042094">
    <property type="entry name" value="T2SS_GspF_sf"/>
</dbReference>
<evidence type="ECO:0000256" key="5">
    <source>
        <dbReference type="ARBA" id="ARBA00022692"/>
    </source>
</evidence>
<feature type="domain" description="Type II secretion system protein GspF" evidence="9">
    <location>
        <begin position="40"/>
        <end position="162"/>
    </location>
</feature>
<organism evidence="10 11">
    <name type="scientific">Aeoliella mucimassa</name>
    <dbReference type="NCBI Taxonomy" id="2527972"/>
    <lineage>
        <taxon>Bacteria</taxon>
        <taxon>Pseudomonadati</taxon>
        <taxon>Planctomycetota</taxon>
        <taxon>Planctomycetia</taxon>
        <taxon>Pirellulales</taxon>
        <taxon>Lacipirellulaceae</taxon>
        <taxon>Aeoliella</taxon>
    </lineage>
</organism>
<comment type="subcellular location">
    <subcellularLocation>
        <location evidence="1">Cell inner membrane</location>
        <topology evidence="1">Multi-pass membrane protein</topology>
    </subcellularLocation>
</comment>
<dbReference type="PRINTS" id="PR00812">
    <property type="entry name" value="BCTERIALGSPF"/>
</dbReference>
<evidence type="ECO:0000256" key="8">
    <source>
        <dbReference type="SAM" id="Phobius"/>
    </source>
</evidence>
<name>A0A518AJ73_9BACT</name>
<dbReference type="PANTHER" id="PTHR30012">
    <property type="entry name" value="GENERAL SECRETION PATHWAY PROTEIN"/>
    <property type="match status" value="1"/>
</dbReference>
<comment type="similarity">
    <text evidence="2">Belongs to the GSP F family.</text>
</comment>
<dbReference type="FunFam" id="1.20.81.30:FF:000001">
    <property type="entry name" value="Type II secretion system protein F"/>
    <property type="match status" value="1"/>
</dbReference>
<dbReference type="InterPro" id="IPR003004">
    <property type="entry name" value="GspF/PilC"/>
</dbReference>
<evidence type="ECO:0000256" key="7">
    <source>
        <dbReference type="ARBA" id="ARBA00023136"/>
    </source>
</evidence>
<gene>
    <name evidence="10" type="primary">epsF_3</name>
    <name evidence="10" type="ORF">Pan181_09560</name>
</gene>
<evidence type="ECO:0000256" key="1">
    <source>
        <dbReference type="ARBA" id="ARBA00004429"/>
    </source>
</evidence>
<reference evidence="10 11" key="1">
    <citation type="submission" date="2019-02" db="EMBL/GenBank/DDBJ databases">
        <title>Deep-cultivation of Planctomycetes and their phenomic and genomic characterization uncovers novel biology.</title>
        <authorList>
            <person name="Wiegand S."/>
            <person name="Jogler M."/>
            <person name="Boedeker C."/>
            <person name="Pinto D."/>
            <person name="Vollmers J."/>
            <person name="Rivas-Marin E."/>
            <person name="Kohn T."/>
            <person name="Peeters S.H."/>
            <person name="Heuer A."/>
            <person name="Rast P."/>
            <person name="Oberbeckmann S."/>
            <person name="Bunk B."/>
            <person name="Jeske O."/>
            <person name="Meyerdierks A."/>
            <person name="Storesund J.E."/>
            <person name="Kallscheuer N."/>
            <person name="Luecker S."/>
            <person name="Lage O.M."/>
            <person name="Pohl T."/>
            <person name="Merkel B.J."/>
            <person name="Hornburger P."/>
            <person name="Mueller R.-W."/>
            <person name="Bruemmer F."/>
            <person name="Labrenz M."/>
            <person name="Spormann A.M."/>
            <person name="Op den Camp H."/>
            <person name="Overmann J."/>
            <person name="Amann R."/>
            <person name="Jetten M.S.M."/>
            <person name="Mascher T."/>
            <person name="Medema M.H."/>
            <person name="Devos D.P."/>
            <person name="Kaster A.-K."/>
            <person name="Ovreas L."/>
            <person name="Rohde M."/>
            <person name="Galperin M.Y."/>
            <person name="Jogler C."/>
        </authorList>
    </citation>
    <scope>NUCLEOTIDE SEQUENCE [LARGE SCALE GENOMIC DNA]</scope>
    <source>
        <strain evidence="10 11">Pan181</strain>
    </source>
</reference>
<feature type="domain" description="Type II secretion system protein GspF" evidence="9">
    <location>
        <begin position="243"/>
        <end position="364"/>
    </location>
</feature>
<accession>A0A518AJ73</accession>
<evidence type="ECO:0000256" key="6">
    <source>
        <dbReference type="ARBA" id="ARBA00022989"/>
    </source>
</evidence>
<evidence type="ECO:0000256" key="4">
    <source>
        <dbReference type="ARBA" id="ARBA00022519"/>
    </source>
</evidence>
<proteinExistence type="inferred from homology"/>
<dbReference type="KEGG" id="amuc:Pan181_09560"/>
<keyword evidence="4" id="KW-0997">Cell inner membrane</keyword>
<feature type="transmembrane region" description="Helical" evidence="8">
    <location>
        <begin position="344"/>
        <end position="366"/>
    </location>
</feature>
<evidence type="ECO:0000313" key="11">
    <source>
        <dbReference type="Proteomes" id="UP000315750"/>
    </source>
</evidence>
<dbReference type="Gene3D" id="1.20.81.30">
    <property type="entry name" value="Type II secretion system (T2SS), domain F"/>
    <property type="match status" value="2"/>
</dbReference>
<feature type="transmembrane region" description="Helical" evidence="8">
    <location>
        <begin position="138"/>
        <end position="161"/>
    </location>
</feature>
<evidence type="ECO:0000256" key="2">
    <source>
        <dbReference type="ARBA" id="ARBA00005745"/>
    </source>
</evidence>
<keyword evidence="5 8" id="KW-0812">Transmembrane</keyword>
<dbReference type="GO" id="GO:0005886">
    <property type="term" value="C:plasma membrane"/>
    <property type="evidence" value="ECO:0007669"/>
    <property type="project" value="UniProtKB-SubCell"/>
</dbReference>
<evidence type="ECO:0000259" key="9">
    <source>
        <dbReference type="Pfam" id="PF00482"/>
    </source>
</evidence>
<dbReference type="InterPro" id="IPR018076">
    <property type="entry name" value="T2SS_GspF_dom"/>
</dbReference>
<dbReference type="RefSeq" id="WP_145245702.1">
    <property type="nucleotide sequence ID" value="NZ_CP036278.1"/>
</dbReference>
<dbReference type="Pfam" id="PF00482">
    <property type="entry name" value="T2SSF"/>
    <property type="match status" value="2"/>
</dbReference>
<keyword evidence="7 8" id="KW-0472">Membrane</keyword>
<keyword evidence="3" id="KW-1003">Cell membrane</keyword>
<sequence length="375" mass="41099">MQINAAKSFAEVAPSGRMSAPAPVKKVRGRTSALDVVNLTSQMAIMLRSGVDIASALDSVATHCKRPQLRVILEEIHDAVMGGRSFSEALRKYPKVFTPAYVATIAAGEASGHMADVLDQLAELERSRLRLVRSIRGMLVYPVLLGLVSLGVITLLLIFVLPRFSKLFDDYDMSLPWLTQALIAISDELRGHWWLWCPVIGLAILGLISVPTTTTGRRLWDRFLLSTPMLNEVTRSILVGRSCRLMAMLMESGVPLLDSVQLARQSSRNTLYQELFTRVEDAVVNGRSFASELIGSFIVPDSAAEMLSTAEQSGKLTEVTRLVGMYFEEEGENRARQAVTSLEPMITVVMGLIVAIVVLAVMLPVFDLSTFAGKS</sequence>
<feature type="transmembrane region" description="Helical" evidence="8">
    <location>
        <begin position="193"/>
        <end position="212"/>
    </location>
</feature>
<evidence type="ECO:0000313" key="10">
    <source>
        <dbReference type="EMBL" id="QDU54773.1"/>
    </source>
</evidence>
<keyword evidence="6 8" id="KW-1133">Transmembrane helix</keyword>
<dbReference type="AlphaFoldDB" id="A0A518AJ73"/>
<protein>
    <submittedName>
        <fullName evidence="10">Type II secretion system protein F</fullName>
    </submittedName>
</protein>
<dbReference type="OrthoDB" id="249715at2"/>
<dbReference type="Proteomes" id="UP000315750">
    <property type="component" value="Chromosome"/>
</dbReference>